<proteinExistence type="predicted"/>
<protein>
    <submittedName>
        <fullName evidence="1">Peptidase</fullName>
    </submittedName>
</protein>
<accession>A0A7D5LZ14</accession>
<sequence>MKTAITTIAAILIIASTVSTAYAEVPGWVKNNAGWWADGTISESEFLTGISFLIEDGIIEVPPTSVSSETSEGVPAWVKNNAGWWADGTISDTEFVNGIQHLIKSGFISISLTSESIPMESTVTDNSDSELTSLQSELEACSEIKVGYKRLDCEKPLKKAIALYEYKSNAETFTIGPINYYWYGIGSEGNEFEVRPSGQPILSIRMLAENTSSEITALHCTSPSICAYDVWDGSKAYKYSGMDFTSGEIVLNPGDSREFNILFGPNIGYGGTEFEYDPSKSYIFRINEPYGSMNIPLDLE</sequence>
<dbReference type="EMBL" id="CP026993">
    <property type="protein sequence ID" value="QLH02714.1"/>
    <property type="molecule type" value="Genomic_DNA"/>
</dbReference>
<organism evidence="1 2">
    <name type="scientific">Nitrosopumilus cobalaminigenes</name>
    <dbReference type="NCBI Taxonomy" id="1470066"/>
    <lineage>
        <taxon>Archaea</taxon>
        <taxon>Nitrososphaerota</taxon>
        <taxon>Nitrososphaeria</taxon>
        <taxon>Nitrosopumilales</taxon>
        <taxon>Nitrosopumilaceae</taxon>
        <taxon>Nitrosopumilus</taxon>
    </lineage>
</organism>
<dbReference type="KEGG" id="ncl:C5F47_03650"/>
<reference evidence="1 2" key="1">
    <citation type="submission" date="2018-02" db="EMBL/GenBank/DDBJ databases">
        <title>Complete genome of Nitrosopumilus cobalaminigenes HCA1.</title>
        <authorList>
            <person name="Qin W."/>
            <person name="Zheng Y."/>
            <person name="Stahl D.A."/>
        </authorList>
    </citation>
    <scope>NUCLEOTIDE SEQUENCE [LARGE SCALE GENOMIC DNA]</scope>
    <source>
        <strain evidence="1 2">HCA1</strain>
    </source>
</reference>
<name>A0A7D5LZ14_9ARCH</name>
<evidence type="ECO:0000313" key="1">
    <source>
        <dbReference type="EMBL" id="QLH02714.1"/>
    </source>
</evidence>
<dbReference type="RefSeq" id="WP_179361553.1">
    <property type="nucleotide sequence ID" value="NZ_CP026993.1"/>
</dbReference>
<dbReference type="AlphaFoldDB" id="A0A7D5LZ14"/>
<evidence type="ECO:0000313" key="2">
    <source>
        <dbReference type="Proteomes" id="UP000509771"/>
    </source>
</evidence>
<dbReference type="GeneID" id="56059086"/>
<gene>
    <name evidence="1" type="ORF">C5F47_03650</name>
</gene>
<dbReference type="OrthoDB" id="12320at2157"/>
<dbReference type="Proteomes" id="UP000509771">
    <property type="component" value="Chromosome"/>
</dbReference>
<keyword evidence="2" id="KW-1185">Reference proteome</keyword>